<keyword evidence="1" id="KW-0815">Transposition</keyword>
<dbReference type="InterPro" id="IPR001207">
    <property type="entry name" value="Transposase_mutator"/>
</dbReference>
<dbReference type="GO" id="GO:0006313">
    <property type="term" value="P:DNA transposition"/>
    <property type="evidence" value="ECO:0007669"/>
    <property type="project" value="InterPro"/>
</dbReference>
<sequence length="135" mass="14365">MSDQVIVDQELAQQLVDRAKAEGVKLTGPGGLLGDLTKRVLEAGLEGEMDGHLGYAKHTVEGRDGGNSRNGVRTKTVITDVGPVEIDVPRDRDGTFEPAIVRKHQRRLGGVDDMVLSLSAKGLTTGEISAHLAEV</sequence>
<name>A0A6J6YCI4_9ZZZZ</name>
<dbReference type="PANTHER" id="PTHR33217:SF8">
    <property type="entry name" value="MUTATOR FAMILY TRANSPOSASE"/>
    <property type="match status" value="1"/>
</dbReference>
<protein>
    <submittedName>
        <fullName evidence="4">Unannotated protein</fullName>
    </submittedName>
</protein>
<evidence type="ECO:0000256" key="2">
    <source>
        <dbReference type="ARBA" id="ARBA00023125"/>
    </source>
</evidence>
<evidence type="ECO:0000256" key="1">
    <source>
        <dbReference type="ARBA" id="ARBA00022578"/>
    </source>
</evidence>
<keyword evidence="3" id="KW-0233">DNA recombination</keyword>
<dbReference type="PANTHER" id="PTHR33217">
    <property type="entry name" value="TRANSPOSASE FOR INSERTION SEQUENCE ELEMENT IS1081"/>
    <property type="match status" value="1"/>
</dbReference>
<keyword evidence="2" id="KW-0238">DNA-binding</keyword>
<evidence type="ECO:0000256" key="3">
    <source>
        <dbReference type="ARBA" id="ARBA00023172"/>
    </source>
</evidence>
<accession>A0A6J6YCI4</accession>
<dbReference type="GO" id="GO:0003677">
    <property type="term" value="F:DNA binding"/>
    <property type="evidence" value="ECO:0007669"/>
    <property type="project" value="UniProtKB-KW"/>
</dbReference>
<dbReference type="AlphaFoldDB" id="A0A6J6YCI4"/>
<evidence type="ECO:0000313" key="4">
    <source>
        <dbReference type="EMBL" id="CAB4805893.1"/>
    </source>
</evidence>
<dbReference type="GO" id="GO:0004803">
    <property type="term" value="F:transposase activity"/>
    <property type="evidence" value="ECO:0007669"/>
    <property type="project" value="InterPro"/>
</dbReference>
<proteinExistence type="predicted"/>
<dbReference type="Pfam" id="PF00872">
    <property type="entry name" value="Transposase_mut"/>
    <property type="match status" value="1"/>
</dbReference>
<dbReference type="EMBL" id="CAFAAI010000230">
    <property type="protein sequence ID" value="CAB4805893.1"/>
    <property type="molecule type" value="Genomic_DNA"/>
</dbReference>
<organism evidence="4">
    <name type="scientific">freshwater metagenome</name>
    <dbReference type="NCBI Taxonomy" id="449393"/>
    <lineage>
        <taxon>unclassified sequences</taxon>
        <taxon>metagenomes</taxon>
        <taxon>ecological metagenomes</taxon>
    </lineage>
</organism>
<gene>
    <name evidence="4" type="ORF">UFOPK2992_01279</name>
</gene>
<reference evidence="4" key="1">
    <citation type="submission" date="2020-05" db="EMBL/GenBank/DDBJ databases">
        <authorList>
            <person name="Chiriac C."/>
            <person name="Salcher M."/>
            <person name="Ghai R."/>
            <person name="Kavagutti S V."/>
        </authorList>
    </citation>
    <scope>NUCLEOTIDE SEQUENCE</scope>
</reference>